<comment type="caution">
    <text evidence="2">The sequence shown here is derived from an EMBL/GenBank/DDBJ whole genome shotgun (WGS) entry which is preliminary data.</text>
</comment>
<accession>A0ABU3Z7Y2</accession>
<sequence>MKAISVQEIRQIITELDPMGSIGFPNFAPYSEYFVEADQVAEWLVLEGGVVTVDALGDAIWKIFCESFGRIFPKEEFVICAGQILGVDNRVKCPVCKKHYFQNYDDYQICPICHWENDGLQSSYYNYSFGANDLSVNEATVRYTIHLNVAVKQLELDYWNQYSAASDVIWAELEQFPDQSVSECDSYYDKIDELRGTYIKHILALYIRYFVDEEMETSDDLLEQYAYKIKNYTMKALYEGVPGYYDRTPTLYEDDSDGDDDDK</sequence>
<feature type="domain" description="Cysteine-rich CPCC" evidence="1">
    <location>
        <begin position="92"/>
        <end position="144"/>
    </location>
</feature>
<dbReference type="SUPFAM" id="SSF116922">
    <property type="entry name" value="YugE-like"/>
    <property type="match status" value="1"/>
</dbReference>
<organism evidence="2 3">
    <name type="scientific">Veillonella absiana</name>
    <dbReference type="NCBI Taxonomy" id="3079305"/>
    <lineage>
        <taxon>Bacteria</taxon>
        <taxon>Bacillati</taxon>
        <taxon>Bacillota</taxon>
        <taxon>Negativicutes</taxon>
        <taxon>Veillonellales</taxon>
        <taxon>Veillonellaceae</taxon>
        <taxon>Veillonella</taxon>
    </lineage>
</organism>
<dbReference type="Pfam" id="PF14206">
    <property type="entry name" value="Cys_rich_CPCC"/>
    <property type="match status" value="1"/>
</dbReference>
<evidence type="ECO:0000259" key="1">
    <source>
        <dbReference type="Pfam" id="PF14206"/>
    </source>
</evidence>
<dbReference type="InterPro" id="IPR023162">
    <property type="entry name" value="Apc36109-like_dom_sf"/>
</dbReference>
<protein>
    <submittedName>
        <fullName evidence="2">CPCC family cysteine-rich protein</fullName>
    </submittedName>
</protein>
<reference evidence="2 3" key="1">
    <citation type="submission" date="2023-10" db="EMBL/GenBank/DDBJ databases">
        <title>Veillonella sp. nov., isolated from a pig farm feces dump.</title>
        <authorList>
            <person name="Chang Y.-H."/>
        </authorList>
    </citation>
    <scope>NUCLEOTIDE SEQUENCE [LARGE SCALE GENOMIC DNA]</scope>
    <source>
        <strain evidence="2 3">YH-vei2233</strain>
    </source>
</reference>
<proteinExistence type="predicted"/>
<keyword evidence="3" id="KW-1185">Reference proteome</keyword>
<gene>
    <name evidence="2" type="ORF">RVY80_04110</name>
</gene>
<dbReference type="Gene3D" id="1.10.340.20">
    <property type="entry name" value="Apc36109-like domain"/>
    <property type="match status" value="1"/>
</dbReference>
<dbReference type="RefSeq" id="WP_295192425.1">
    <property type="nucleotide sequence ID" value="NZ_JAWJZA010000002.1"/>
</dbReference>
<dbReference type="Proteomes" id="UP001272515">
    <property type="component" value="Unassembled WGS sequence"/>
</dbReference>
<name>A0ABU3Z7Y2_9FIRM</name>
<dbReference type="EMBL" id="JAWJZB010000004">
    <property type="protein sequence ID" value="MDV5088032.1"/>
    <property type="molecule type" value="Genomic_DNA"/>
</dbReference>
<evidence type="ECO:0000313" key="3">
    <source>
        <dbReference type="Proteomes" id="UP001272515"/>
    </source>
</evidence>
<evidence type="ECO:0000313" key="2">
    <source>
        <dbReference type="EMBL" id="MDV5088032.1"/>
    </source>
</evidence>
<dbReference type="InterPro" id="IPR025983">
    <property type="entry name" value="Cys_rich_CPCC"/>
</dbReference>